<evidence type="ECO:0000313" key="2">
    <source>
        <dbReference type="Proteomes" id="UP000532440"/>
    </source>
</evidence>
<keyword evidence="1" id="KW-0238">DNA-binding</keyword>
<dbReference type="RefSeq" id="WP_183970786.1">
    <property type="nucleotide sequence ID" value="NZ_BAABEW010000029.1"/>
</dbReference>
<dbReference type="GO" id="GO:0003677">
    <property type="term" value="F:DNA binding"/>
    <property type="evidence" value="ECO:0007669"/>
    <property type="project" value="UniProtKB-KW"/>
</dbReference>
<protein>
    <submittedName>
        <fullName evidence="1">Putative DNA-binding transcriptional regulator AlpA</fullName>
    </submittedName>
</protein>
<dbReference type="AlphaFoldDB" id="A0A7W8HMN3"/>
<reference evidence="1 2" key="1">
    <citation type="submission" date="2020-08" db="EMBL/GenBank/DDBJ databases">
        <title>Genomic Encyclopedia of Type Strains, Phase IV (KMG-IV): sequencing the most valuable type-strain genomes for metagenomic binning, comparative biology and taxonomic classification.</title>
        <authorList>
            <person name="Goeker M."/>
        </authorList>
    </citation>
    <scope>NUCLEOTIDE SEQUENCE [LARGE SCALE GENOMIC DNA]</scope>
    <source>
        <strain evidence="1 2">DSM 29781</strain>
    </source>
</reference>
<dbReference type="Proteomes" id="UP000532440">
    <property type="component" value="Unassembled WGS sequence"/>
</dbReference>
<gene>
    <name evidence="1" type="ORF">HNQ70_003957</name>
</gene>
<accession>A0A7W8HMN3</accession>
<keyword evidence="2" id="KW-1185">Reference proteome</keyword>
<proteinExistence type="predicted"/>
<organism evidence="1 2">
    <name type="scientific">Quisquiliibacterium transsilvanicum</name>
    <dbReference type="NCBI Taxonomy" id="1549638"/>
    <lineage>
        <taxon>Bacteria</taxon>
        <taxon>Pseudomonadati</taxon>
        <taxon>Pseudomonadota</taxon>
        <taxon>Betaproteobacteria</taxon>
        <taxon>Burkholderiales</taxon>
        <taxon>Burkholderiaceae</taxon>
        <taxon>Quisquiliibacterium</taxon>
    </lineage>
</organism>
<sequence length="64" mass="7141">MDPKNASVYCGLSVKTLAMKRCNGTGPKFVKLGRVFYYRDDLDEWLQRSRVVSTAQAQQAAAAE</sequence>
<dbReference type="EMBL" id="JACHGB010000011">
    <property type="protein sequence ID" value="MBB5273923.1"/>
    <property type="molecule type" value="Genomic_DNA"/>
</dbReference>
<name>A0A7W8HMN3_9BURK</name>
<comment type="caution">
    <text evidence="1">The sequence shown here is derived from an EMBL/GenBank/DDBJ whole genome shotgun (WGS) entry which is preliminary data.</text>
</comment>
<evidence type="ECO:0000313" key="1">
    <source>
        <dbReference type="EMBL" id="MBB5273923.1"/>
    </source>
</evidence>